<dbReference type="OrthoDB" id="9807890at2"/>
<protein>
    <submittedName>
        <fullName evidence="3">Polynucleotide kinase-phosphatase</fullName>
    </submittedName>
</protein>
<organism evidence="3 4">
    <name type="scientific">Actinocrispum wychmicini</name>
    <dbReference type="NCBI Taxonomy" id="1213861"/>
    <lineage>
        <taxon>Bacteria</taxon>
        <taxon>Bacillati</taxon>
        <taxon>Actinomycetota</taxon>
        <taxon>Actinomycetes</taxon>
        <taxon>Pseudonocardiales</taxon>
        <taxon>Pseudonocardiaceae</taxon>
        <taxon>Actinocrispum</taxon>
    </lineage>
</organism>
<dbReference type="RefSeq" id="WP_132119297.1">
    <property type="nucleotide sequence ID" value="NZ_SLWS01000005.1"/>
</dbReference>
<dbReference type="Gene3D" id="3.60.21.10">
    <property type="match status" value="1"/>
</dbReference>
<dbReference type="InterPro" id="IPR050126">
    <property type="entry name" value="Ap4A_hydrolase"/>
</dbReference>
<dbReference type="InterPro" id="IPR032380">
    <property type="entry name" value="PNKP_ligase_dom"/>
</dbReference>
<dbReference type="NCBIfam" id="TIGR04075">
    <property type="entry name" value="bacter_Pnkp"/>
    <property type="match status" value="1"/>
</dbReference>
<dbReference type="Pfam" id="PF00149">
    <property type="entry name" value="Metallophos"/>
    <property type="match status" value="1"/>
</dbReference>
<keyword evidence="4" id="KW-1185">Reference proteome</keyword>
<keyword evidence="3" id="KW-0808">Transferase</keyword>
<name>A0A4R2JHG3_9PSEU</name>
<sequence length="846" mass="92825">MKLLIPDMALVALVGASGAGKSTFARKHFKSTQILSSDFFRGLVSDDENDQTVSAAAFDALHYVAAKRLEAGRVTVIDATNVQREPRKSLVEMAKKHNVLPVAIVLDMPEALCVERNAARPDRDFGAHVIRRHRNDLRRSLRSLEKEGFRRVYVLRTPEDVEAAEIEIEPLLNDKRHETGPFDVIGDIHGCRAELVELLESLGYVLDRDDSGRPVGAAHPEGRRAVFVGDLVDRGPDTPGVLRLVMGMVENGTAFCVCGNHEQKLVRALRGRNVRVTHGLAESLDQLGAEPADFRKKVEEFCGGLIAHYVLDGGKLVVSHAGLPEAYHGRASGTVRSFALYGDTTGETDEYGLPVRYPWANDYRGRAMVLYGHTPTPVAEWVNGTMCLDTGVVFGGRLTALRYPEKEVVSVQAHQVWYEPVRPLVPEAPAATELTGRRDPDVLDLDDVSGRRIVETQHHGRISVRTEQAAAALEVMSRFAVDPRWLLYLPPTMSPTGTSTLPDVLEHPREAFAGYRADGVEAVVCEEKHMGSRAVVLVCRESGAARFGIDGGGAVYTRTGRSFFGPELTERLLERVRAGVSVLWDELNTDWVLLDAELMPWSAKAGGLIEHQYAPVGASAEAALAASIDALSTADSRGVDVTELLTRTRSRAGNAAAYREAYRRYCWPTDGLAGIKLAPFQVLAAEGQSFATRPHSWHLAIADRLVAADPTLFAPTKRLLVDTTSENDIEAGVTWWDELTAAGGEGMVVKPMANLTRGAKGLVQPGVKVRGREYLRIIYGPDYTEPQHLNRLRKRGLGRKRSLAGREYALGIEALDRVARGEPLWRVHECVFAVLALESEPVDPRL</sequence>
<comment type="caution">
    <text evidence="3">The sequence shown here is derived from an EMBL/GenBank/DDBJ whole genome shotgun (WGS) entry which is preliminary data.</text>
</comment>
<dbReference type="Proteomes" id="UP000295680">
    <property type="component" value="Unassembled WGS sequence"/>
</dbReference>
<accession>A0A4R2JHG3</accession>
<dbReference type="GO" id="GO:0016791">
    <property type="term" value="F:phosphatase activity"/>
    <property type="evidence" value="ECO:0007669"/>
    <property type="project" value="TreeGrafter"/>
</dbReference>
<dbReference type="Pfam" id="PF16542">
    <property type="entry name" value="PNKP_ligase"/>
    <property type="match status" value="1"/>
</dbReference>
<gene>
    <name evidence="3" type="ORF">EV192_105574</name>
</gene>
<dbReference type="Gene3D" id="3.30.470.30">
    <property type="entry name" value="DNA ligase/mRNA capping enzyme"/>
    <property type="match status" value="2"/>
</dbReference>
<reference evidence="3 4" key="1">
    <citation type="submission" date="2019-03" db="EMBL/GenBank/DDBJ databases">
        <title>Genomic Encyclopedia of Type Strains, Phase IV (KMG-IV): sequencing the most valuable type-strain genomes for metagenomic binning, comparative biology and taxonomic classification.</title>
        <authorList>
            <person name="Goeker M."/>
        </authorList>
    </citation>
    <scope>NUCLEOTIDE SEQUENCE [LARGE SCALE GENOMIC DNA]</scope>
    <source>
        <strain evidence="3 4">DSM 45934</strain>
    </source>
</reference>
<dbReference type="InterPro" id="IPR004843">
    <property type="entry name" value="Calcineurin-like_PHP"/>
</dbReference>
<dbReference type="InterPro" id="IPR029052">
    <property type="entry name" value="Metallo-depent_PP-like"/>
</dbReference>
<feature type="domain" description="Calcineurin-like phosphoesterase" evidence="1">
    <location>
        <begin position="181"/>
        <end position="381"/>
    </location>
</feature>
<feature type="domain" description="Polynucleotide kinase-phosphatase ligase" evidence="2">
    <location>
        <begin position="471"/>
        <end position="841"/>
    </location>
</feature>
<dbReference type="InterPro" id="IPR041780">
    <property type="entry name" value="MPP_PrpE-like"/>
</dbReference>
<dbReference type="SUPFAM" id="SSF56091">
    <property type="entry name" value="DNA ligase/mRNA capping enzyme, catalytic domain"/>
    <property type="match status" value="1"/>
</dbReference>
<dbReference type="SUPFAM" id="SSF56300">
    <property type="entry name" value="Metallo-dependent phosphatases"/>
    <property type="match status" value="1"/>
</dbReference>
<proteinExistence type="predicted"/>
<dbReference type="SUPFAM" id="SSF52540">
    <property type="entry name" value="P-loop containing nucleoside triphosphate hydrolases"/>
    <property type="match status" value="1"/>
</dbReference>
<dbReference type="GO" id="GO:0005737">
    <property type="term" value="C:cytoplasm"/>
    <property type="evidence" value="ECO:0007669"/>
    <property type="project" value="TreeGrafter"/>
</dbReference>
<dbReference type="PANTHER" id="PTHR42850">
    <property type="entry name" value="METALLOPHOSPHOESTERASE"/>
    <property type="match status" value="1"/>
</dbReference>
<dbReference type="CDD" id="cd07423">
    <property type="entry name" value="MPP_Prp_like"/>
    <property type="match status" value="1"/>
</dbReference>
<evidence type="ECO:0000313" key="4">
    <source>
        <dbReference type="Proteomes" id="UP000295680"/>
    </source>
</evidence>
<dbReference type="AlphaFoldDB" id="A0A4R2JHG3"/>
<evidence type="ECO:0000313" key="3">
    <source>
        <dbReference type="EMBL" id="TCO58504.1"/>
    </source>
</evidence>
<dbReference type="InterPro" id="IPR024028">
    <property type="entry name" value="PNKP_bac"/>
</dbReference>
<evidence type="ECO:0000259" key="2">
    <source>
        <dbReference type="Pfam" id="PF16542"/>
    </source>
</evidence>
<dbReference type="GO" id="GO:0016301">
    <property type="term" value="F:kinase activity"/>
    <property type="evidence" value="ECO:0007669"/>
    <property type="project" value="UniProtKB-KW"/>
</dbReference>
<dbReference type="PANTHER" id="PTHR42850:SF7">
    <property type="entry name" value="BIS(5'-NUCLEOSYL)-TETRAPHOSPHATASE PRPE [ASYMMETRICAL]"/>
    <property type="match status" value="1"/>
</dbReference>
<dbReference type="Pfam" id="PF13671">
    <property type="entry name" value="AAA_33"/>
    <property type="match status" value="1"/>
</dbReference>
<dbReference type="Gene3D" id="3.40.50.300">
    <property type="entry name" value="P-loop containing nucleotide triphosphate hydrolases"/>
    <property type="match status" value="1"/>
</dbReference>
<evidence type="ECO:0000259" key="1">
    <source>
        <dbReference type="Pfam" id="PF00149"/>
    </source>
</evidence>
<dbReference type="EMBL" id="SLWS01000005">
    <property type="protein sequence ID" value="TCO58504.1"/>
    <property type="molecule type" value="Genomic_DNA"/>
</dbReference>
<dbReference type="InterPro" id="IPR027417">
    <property type="entry name" value="P-loop_NTPase"/>
</dbReference>
<keyword evidence="3" id="KW-0418">Kinase</keyword>